<dbReference type="EMBL" id="ATAX01000013">
    <property type="protein sequence ID" value="EWM54510.1"/>
    <property type="molecule type" value="Genomic_DNA"/>
</dbReference>
<keyword evidence="2" id="KW-1185">Reference proteome</keyword>
<accession>W7V0E9</accession>
<gene>
    <name evidence="1" type="ORF">RF007C_00890</name>
</gene>
<evidence type="ECO:0000313" key="2">
    <source>
        <dbReference type="Proteomes" id="UP000019365"/>
    </source>
</evidence>
<name>W7V0E9_RUMFL</name>
<evidence type="ECO:0000313" key="1">
    <source>
        <dbReference type="EMBL" id="EWM54510.1"/>
    </source>
</evidence>
<comment type="caution">
    <text evidence="1">The sequence shown here is derived from an EMBL/GenBank/DDBJ whole genome shotgun (WGS) entry which is preliminary data.</text>
</comment>
<dbReference type="Proteomes" id="UP000019365">
    <property type="component" value="Unassembled WGS sequence"/>
</dbReference>
<dbReference type="AlphaFoldDB" id="W7V0E9"/>
<proteinExistence type="predicted"/>
<organism evidence="1 2">
    <name type="scientific">Ruminococcus flavefaciens 007c</name>
    <dbReference type="NCBI Taxonomy" id="1341157"/>
    <lineage>
        <taxon>Bacteria</taxon>
        <taxon>Bacillati</taxon>
        <taxon>Bacillota</taxon>
        <taxon>Clostridia</taxon>
        <taxon>Eubacteriales</taxon>
        <taxon>Oscillospiraceae</taxon>
        <taxon>Ruminococcus</taxon>
    </lineage>
</organism>
<sequence>MYIMTLLIIYIYILSSIINAVNSKNGVPDKFEKNDKKFTFFELNFIKCFSYTLRIINASASII</sequence>
<reference evidence="1 2" key="1">
    <citation type="journal article" date="2014" name="PLoS ONE">
        <title>Rumen cellulosomics: divergent fiber-degrading strategies revealed by comparative genome-wide analysis of six ruminococcal strains.</title>
        <authorList>
            <person name="Dassa B."/>
            <person name="Borovok I."/>
            <person name="Ruimy-Israeli V."/>
            <person name="Lamed R."/>
            <person name="Flint H.J."/>
            <person name="Duncan S.H."/>
            <person name="Henrissat B."/>
            <person name="Coutinho P."/>
            <person name="Morrison M."/>
            <person name="Mosoni P."/>
            <person name="Yeoman C.J."/>
            <person name="White B.A."/>
            <person name="Bayer E.A."/>
        </authorList>
    </citation>
    <scope>NUCLEOTIDE SEQUENCE [LARGE SCALE GENOMIC DNA]</scope>
    <source>
        <strain evidence="1 2">007c</strain>
    </source>
</reference>
<protein>
    <submittedName>
        <fullName evidence="1">Uncharacterized protein</fullName>
    </submittedName>
</protein>